<evidence type="ECO:0000256" key="1">
    <source>
        <dbReference type="ARBA" id="ARBA00006484"/>
    </source>
</evidence>
<keyword evidence="5" id="KW-1185">Reference proteome</keyword>
<dbReference type="Gene3D" id="3.40.50.720">
    <property type="entry name" value="NAD(P)-binding Rossmann-like Domain"/>
    <property type="match status" value="1"/>
</dbReference>
<dbReference type="PANTHER" id="PTHR43976">
    <property type="entry name" value="SHORT CHAIN DEHYDROGENASE"/>
    <property type="match status" value="1"/>
</dbReference>
<dbReference type="InterPro" id="IPR036291">
    <property type="entry name" value="NAD(P)-bd_dom_sf"/>
</dbReference>
<organism evidence="4 5">
    <name type="scientific">Neonectria punicea</name>
    <dbReference type="NCBI Taxonomy" id="979145"/>
    <lineage>
        <taxon>Eukaryota</taxon>
        <taxon>Fungi</taxon>
        <taxon>Dikarya</taxon>
        <taxon>Ascomycota</taxon>
        <taxon>Pezizomycotina</taxon>
        <taxon>Sordariomycetes</taxon>
        <taxon>Hypocreomycetidae</taxon>
        <taxon>Hypocreales</taxon>
        <taxon>Nectriaceae</taxon>
        <taxon>Neonectria</taxon>
    </lineage>
</organism>
<name>A0ABR1H241_9HYPO</name>
<dbReference type="EMBL" id="JAZAVJ010000092">
    <property type="protein sequence ID" value="KAK7414934.1"/>
    <property type="molecule type" value="Genomic_DNA"/>
</dbReference>
<comment type="similarity">
    <text evidence="1 3">Belongs to the short-chain dehydrogenases/reductases (SDR) family.</text>
</comment>
<dbReference type="PANTHER" id="PTHR43976:SF16">
    <property type="entry name" value="SHORT-CHAIN DEHYDROGENASE_REDUCTASE FAMILY PROTEIN"/>
    <property type="match status" value="1"/>
</dbReference>
<evidence type="ECO:0000313" key="5">
    <source>
        <dbReference type="Proteomes" id="UP001498476"/>
    </source>
</evidence>
<dbReference type="Proteomes" id="UP001498476">
    <property type="component" value="Unassembled WGS sequence"/>
</dbReference>
<dbReference type="PRINTS" id="PR00081">
    <property type="entry name" value="GDHRDH"/>
</dbReference>
<protein>
    <submittedName>
        <fullName evidence="4">Uncharacterized protein</fullName>
    </submittedName>
</protein>
<comment type="caution">
    <text evidence="4">The sequence shown here is derived from an EMBL/GenBank/DDBJ whole genome shotgun (WGS) entry which is preliminary data.</text>
</comment>
<evidence type="ECO:0000313" key="4">
    <source>
        <dbReference type="EMBL" id="KAK7414934.1"/>
    </source>
</evidence>
<dbReference type="SUPFAM" id="SSF51735">
    <property type="entry name" value="NAD(P)-binding Rossmann-fold domains"/>
    <property type="match status" value="1"/>
</dbReference>
<evidence type="ECO:0000256" key="2">
    <source>
        <dbReference type="ARBA" id="ARBA00023002"/>
    </source>
</evidence>
<reference evidence="4 5" key="1">
    <citation type="journal article" date="2025" name="Microbiol. Resour. Announc.">
        <title>Draft genome sequences for Neonectria magnoliae and Neonectria punicea, canker pathogens of Liriodendron tulipifera and Acer saccharum in West Virginia.</title>
        <authorList>
            <person name="Petronek H.M."/>
            <person name="Kasson M.T."/>
            <person name="Metheny A.M."/>
            <person name="Stauder C.M."/>
            <person name="Lovett B."/>
            <person name="Lynch S.C."/>
            <person name="Garnas J.R."/>
            <person name="Kasson L.R."/>
            <person name="Stajich J.E."/>
        </authorList>
    </citation>
    <scope>NUCLEOTIDE SEQUENCE [LARGE SCALE GENOMIC DNA]</scope>
    <source>
        <strain evidence="4 5">NRRL 64653</strain>
    </source>
</reference>
<evidence type="ECO:0000256" key="3">
    <source>
        <dbReference type="RuleBase" id="RU000363"/>
    </source>
</evidence>
<accession>A0ABR1H241</accession>
<dbReference type="PRINTS" id="PR00080">
    <property type="entry name" value="SDRFAMILY"/>
</dbReference>
<sequence>MESKTSIKKIWFITGASSGLGFEMALSALRAGHRVIGTGRNIHNAALANPEFEQLGGQWLQLDVSEPNAETTIRELVTREENRLAHEGPVHWVLVNNAGNTLLGTVEDMSEGQISGYLQTNLFGAIRVWKAMLPTMRRHCTGTLITISSIWGFVSKPEHMMYSAAKATTESLTESYAELLAPFGIKTMIIEPGGFRTKFPGNNSKADGGITEDYKEKITEWMKIVDAAGKDPAIVNGDPKLFGQRVLEAVEERGLFDGMWTKGKDAKVLRVQLGSDCYTLLGEKLKLLNEGYAAMANIASSTDVGN</sequence>
<dbReference type="CDD" id="cd05374">
    <property type="entry name" value="17beta-HSD-like_SDR_c"/>
    <property type="match status" value="1"/>
</dbReference>
<keyword evidence="2" id="KW-0560">Oxidoreductase</keyword>
<dbReference type="InterPro" id="IPR002347">
    <property type="entry name" value="SDR_fam"/>
</dbReference>
<gene>
    <name evidence="4" type="ORF">QQX98_006259</name>
</gene>
<dbReference type="InterPro" id="IPR051911">
    <property type="entry name" value="SDR_oxidoreductase"/>
</dbReference>
<proteinExistence type="inferred from homology"/>
<dbReference type="Pfam" id="PF00106">
    <property type="entry name" value="adh_short"/>
    <property type="match status" value="1"/>
</dbReference>